<dbReference type="EMBL" id="RWIT01000019">
    <property type="protein sequence ID" value="RSK43974.1"/>
    <property type="molecule type" value="Genomic_DNA"/>
</dbReference>
<evidence type="ECO:0000313" key="2">
    <source>
        <dbReference type="Proteomes" id="UP000273500"/>
    </source>
</evidence>
<dbReference type="AlphaFoldDB" id="A0A3R9MJV0"/>
<proteinExistence type="predicted"/>
<dbReference type="Proteomes" id="UP000273500">
    <property type="component" value="Unassembled WGS sequence"/>
</dbReference>
<evidence type="ECO:0000313" key="1">
    <source>
        <dbReference type="EMBL" id="RSK43974.1"/>
    </source>
</evidence>
<gene>
    <name evidence="1" type="ORF">EI291_20465</name>
</gene>
<accession>A0A3R9MJV0</accession>
<name>A0A3R9MJV0_9BACT</name>
<reference evidence="1 2" key="1">
    <citation type="submission" date="2018-12" db="EMBL/GenBank/DDBJ databases">
        <authorList>
            <person name="Feng G."/>
            <person name="Zhu H."/>
        </authorList>
    </citation>
    <scope>NUCLEOTIDE SEQUENCE [LARGE SCALE GENOMIC DNA]</scope>
    <source>
        <strain evidence="1 2">KCTC 12533</strain>
    </source>
</reference>
<comment type="caution">
    <text evidence="1">The sequence shown here is derived from an EMBL/GenBank/DDBJ whole genome shotgun (WGS) entry which is preliminary data.</text>
</comment>
<dbReference type="RefSeq" id="WP_125424145.1">
    <property type="nucleotide sequence ID" value="NZ_RWIT01000019.1"/>
</dbReference>
<protein>
    <submittedName>
        <fullName evidence="1">Uncharacterized protein</fullName>
    </submittedName>
</protein>
<keyword evidence="2" id="KW-1185">Reference proteome</keyword>
<organism evidence="1 2">
    <name type="scientific">Hymenobacter rigui</name>
    <dbReference type="NCBI Taxonomy" id="334424"/>
    <lineage>
        <taxon>Bacteria</taxon>
        <taxon>Pseudomonadati</taxon>
        <taxon>Bacteroidota</taxon>
        <taxon>Cytophagia</taxon>
        <taxon>Cytophagales</taxon>
        <taxon>Hymenobacteraceae</taxon>
        <taxon>Hymenobacter</taxon>
    </lineage>
</organism>
<sequence>MKKLLLLVVVLLGLLWLISLLLPPALPTAPHLAAVPVVRKPGHVPLAHPKRVTSPAGTISK</sequence>